<comment type="similarity">
    <text evidence="2">Belongs to the SusD family.</text>
</comment>
<organism evidence="8 9">
    <name type="scientific">Neolewinella aquimaris</name>
    <dbReference type="NCBI Taxonomy" id="1835722"/>
    <lineage>
        <taxon>Bacteria</taxon>
        <taxon>Pseudomonadati</taxon>
        <taxon>Bacteroidota</taxon>
        <taxon>Saprospiria</taxon>
        <taxon>Saprospirales</taxon>
        <taxon>Lewinellaceae</taxon>
        <taxon>Neolewinella</taxon>
    </lineage>
</organism>
<evidence type="ECO:0000256" key="5">
    <source>
        <dbReference type="ARBA" id="ARBA00023237"/>
    </source>
</evidence>
<dbReference type="Proteomes" id="UP000576209">
    <property type="component" value="Unassembled WGS sequence"/>
</dbReference>
<dbReference type="InterPro" id="IPR011990">
    <property type="entry name" value="TPR-like_helical_dom_sf"/>
</dbReference>
<dbReference type="EMBL" id="JACIFF010000009">
    <property type="protein sequence ID" value="MBB4080738.1"/>
    <property type="molecule type" value="Genomic_DNA"/>
</dbReference>
<protein>
    <recommendedName>
        <fullName evidence="10">Outer membrane starch-binding protein</fullName>
    </recommendedName>
</protein>
<proteinExistence type="inferred from homology"/>
<dbReference type="InterPro" id="IPR033985">
    <property type="entry name" value="SusD-like_N"/>
</dbReference>
<dbReference type="Gene3D" id="1.25.40.390">
    <property type="match status" value="1"/>
</dbReference>
<reference evidence="8 9" key="1">
    <citation type="submission" date="2020-08" db="EMBL/GenBank/DDBJ databases">
        <title>Genomic Encyclopedia of Type Strains, Phase IV (KMG-IV): sequencing the most valuable type-strain genomes for metagenomic binning, comparative biology and taxonomic classification.</title>
        <authorList>
            <person name="Goeker M."/>
        </authorList>
    </citation>
    <scope>NUCLEOTIDE SEQUENCE [LARGE SCALE GENOMIC DNA]</scope>
    <source>
        <strain evidence="8 9">DSM 105137</strain>
    </source>
</reference>
<dbReference type="PROSITE" id="PS51257">
    <property type="entry name" value="PROKAR_LIPOPROTEIN"/>
    <property type="match status" value="1"/>
</dbReference>
<keyword evidence="5" id="KW-0998">Cell outer membrane</keyword>
<evidence type="ECO:0000259" key="7">
    <source>
        <dbReference type="Pfam" id="PF14322"/>
    </source>
</evidence>
<evidence type="ECO:0000256" key="2">
    <source>
        <dbReference type="ARBA" id="ARBA00006275"/>
    </source>
</evidence>
<evidence type="ECO:0008006" key="10">
    <source>
        <dbReference type="Google" id="ProtNLM"/>
    </source>
</evidence>
<comment type="subcellular location">
    <subcellularLocation>
        <location evidence="1">Cell outer membrane</location>
    </subcellularLocation>
</comment>
<evidence type="ECO:0000256" key="1">
    <source>
        <dbReference type="ARBA" id="ARBA00004442"/>
    </source>
</evidence>
<evidence type="ECO:0000313" key="9">
    <source>
        <dbReference type="Proteomes" id="UP000576209"/>
    </source>
</evidence>
<dbReference type="Pfam" id="PF07980">
    <property type="entry name" value="SusD_RagB"/>
    <property type="match status" value="1"/>
</dbReference>
<evidence type="ECO:0000313" key="8">
    <source>
        <dbReference type="EMBL" id="MBB4080738.1"/>
    </source>
</evidence>
<dbReference type="InterPro" id="IPR012944">
    <property type="entry name" value="SusD_RagB_dom"/>
</dbReference>
<evidence type="ECO:0000256" key="4">
    <source>
        <dbReference type="ARBA" id="ARBA00023136"/>
    </source>
</evidence>
<dbReference type="GO" id="GO:0009279">
    <property type="term" value="C:cell outer membrane"/>
    <property type="evidence" value="ECO:0007669"/>
    <property type="project" value="UniProtKB-SubCell"/>
</dbReference>
<evidence type="ECO:0000259" key="6">
    <source>
        <dbReference type="Pfam" id="PF07980"/>
    </source>
</evidence>
<dbReference type="AlphaFoldDB" id="A0A840EFN9"/>
<gene>
    <name evidence="8" type="ORF">GGR28_003373</name>
</gene>
<accession>A0A840EFN9</accession>
<comment type="caution">
    <text evidence="8">The sequence shown here is derived from an EMBL/GenBank/DDBJ whole genome shotgun (WGS) entry which is preliminary data.</text>
</comment>
<dbReference type="RefSeq" id="WP_183496964.1">
    <property type="nucleotide sequence ID" value="NZ_JACIFF010000009.1"/>
</dbReference>
<sequence length="476" mass="53602">MKAISHYILAVCLFGFASCEEPLNEEIFSELAPSTLFTSESGIEAVLNSAYAYSHRSGFQESWAPYYLQGMTSGEIYGRGGSIESLWTSLITFTWDANHDHILAMWTVYYNGIRDANLVLDNLDNDAFSADFRQRTAAQVHFLRGWNYGELYNLFGPVPLYTSSTDDPLQPRATESEMRAFIENELLQAIEGLPAEPLAYGKATRGAAMGVLTKFYLNTRQWQEAADMAKRVMDSGDYGLVEDYADVFAVANEGNEEMVWALPKSAVSPSTSQGINALLFPPDYPRPYPNNGVFAARTYLYDDFVNSFGDTDTRRELIVTEYTSTASGEVVVGLGNDQSFPYKYEFDPNSVGFNAGNDLPMVRYADILISRAEALNELNGPSQEAIDLVNMVRQRAGADPLQLADYDQSSLRDAILREREWEFWFESKQREDQRRHDRFIPQARARGHNAEDFRVLFPLPQVEIDANGLLEQNPGY</sequence>
<keyword evidence="9" id="KW-1185">Reference proteome</keyword>
<evidence type="ECO:0000256" key="3">
    <source>
        <dbReference type="ARBA" id="ARBA00022729"/>
    </source>
</evidence>
<feature type="domain" description="RagB/SusD" evidence="6">
    <location>
        <begin position="354"/>
        <end position="476"/>
    </location>
</feature>
<dbReference type="Pfam" id="PF14322">
    <property type="entry name" value="SusD-like_3"/>
    <property type="match status" value="1"/>
</dbReference>
<keyword evidence="3" id="KW-0732">Signal</keyword>
<feature type="domain" description="SusD-like N-terminal" evidence="7">
    <location>
        <begin position="73"/>
        <end position="217"/>
    </location>
</feature>
<name>A0A840EFN9_9BACT</name>
<keyword evidence="4" id="KW-0472">Membrane</keyword>
<dbReference type="SUPFAM" id="SSF48452">
    <property type="entry name" value="TPR-like"/>
    <property type="match status" value="1"/>
</dbReference>